<evidence type="ECO:0000313" key="1">
    <source>
        <dbReference type="EMBL" id="CCX07168.1"/>
    </source>
</evidence>
<dbReference type="AlphaFoldDB" id="U4L4D9"/>
<protein>
    <submittedName>
        <fullName evidence="1">Uncharacterized protein</fullName>
    </submittedName>
</protein>
<accession>U4L4D9</accession>
<dbReference type="EMBL" id="HF935336">
    <property type="protein sequence ID" value="CCX07168.1"/>
    <property type="molecule type" value="Genomic_DNA"/>
</dbReference>
<proteinExistence type="predicted"/>
<organism evidence="1 2">
    <name type="scientific">Pyronema omphalodes (strain CBS 100304)</name>
    <name type="common">Pyronema confluens</name>
    <dbReference type="NCBI Taxonomy" id="1076935"/>
    <lineage>
        <taxon>Eukaryota</taxon>
        <taxon>Fungi</taxon>
        <taxon>Dikarya</taxon>
        <taxon>Ascomycota</taxon>
        <taxon>Pezizomycotina</taxon>
        <taxon>Pezizomycetes</taxon>
        <taxon>Pezizales</taxon>
        <taxon>Pyronemataceae</taxon>
        <taxon>Pyronema</taxon>
    </lineage>
</organism>
<evidence type="ECO:0000313" key="2">
    <source>
        <dbReference type="Proteomes" id="UP000018144"/>
    </source>
</evidence>
<sequence length="101" mass="11689">MYQLLDPSLLRHDFVGEISQQTKYYSVSAWTAKLQRECTTEPVGKEHISCTSLPPVSVSLRASPHHKHTTAYVYETRNKNSNKTTLRSHLIMGLDWKLHMY</sequence>
<gene>
    <name evidence="1" type="ORF">PCON_06755</name>
</gene>
<keyword evidence="2" id="KW-1185">Reference proteome</keyword>
<dbReference type="Proteomes" id="UP000018144">
    <property type="component" value="Unassembled WGS sequence"/>
</dbReference>
<reference evidence="1 2" key="1">
    <citation type="journal article" date="2013" name="PLoS Genet.">
        <title>The genome and development-dependent transcriptomes of Pyronema confluens: a window into fungal evolution.</title>
        <authorList>
            <person name="Traeger S."/>
            <person name="Altegoer F."/>
            <person name="Freitag M."/>
            <person name="Gabaldon T."/>
            <person name="Kempken F."/>
            <person name="Kumar A."/>
            <person name="Marcet-Houben M."/>
            <person name="Poggeler S."/>
            <person name="Stajich J.E."/>
            <person name="Nowrousian M."/>
        </authorList>
    </citation>
    <scope>NUCLEOTIDE SEQUENCE [LARGE SCALE GENOMIC DNA]</scope>
    <source>
        <strain evidence="2">CBS 100304</strain>
        <tissue evidence="1">Vegetative mycelium</tissue>
    </source>
</reference>
<name>U4L4D9_PYROM</name>